<keyword evidence="2" id="KW-1185">Reference proteome</keyword>
<evidence type="ECO:0000313" key="1">
    <source>
        <dbReference type="EMBL" id="KAF2242808.1"/>
    </source>
</evidence>
<name>A0A6A6HYE9_9PLEO</name>
<dbReference type="EMBL" id="ML987207">
    <property type="protein sequence ID" value="KAF2242808.1"/>
    <property type="molecule type" value="Genomic_DNA"/>
</dbReference>
<sequence>MAIGACFSPPALRGSLFRSIVYADPAAPVHSRLTMPLCVFPGAKHARSIGRELPLPWLRATPSELGAVLCLRMARGRRWRRWQSARRRRLCFFLSSSRATLRRRREHDFTTDGHLTALTGDDDDDDYDCDCDCDYCLADSDGPAISTLSARFNTKSLRSLSAACAARSGSAYFSNRLLLSPGRLFLGRHPLPSLLCAPLRTCSSALVQPITSRPAVVQLPPLAPYI</sequence>
<dbReference type="GeneID" id="54573029"/>
<evidence type="ECO:0000313" key="2">
    <source>
        <dbReference type="Proteomes" id="UP000800094"/>
    </source>
</evidence>
<dbReference type="Proteomes" id="UP000800094">
    <property type="component" value="Unassembled WGS sequence"/>
</dbReference>
<protein>
    <submittedName>
        <fullName evidence="1">Uncharacterized protein</fullName>
    </submittedName>
</protein>
<proteinExistence type="predicted"/>
<organism evidence="1 2">
    <name type="scientific">Trematosphaeria pertusa</name>
    <dbReference type="NCBI Taxonomy" id="390896"/>
    <lineage>
        <taxon>Eukaryota</taxon>
        <taxon>Fungi</taxon>
        <taxon>Dikarya</taxon>
        <taxon>Ascomycota</taxon>
        <taxon>Pezizomycotina</taxon>
        <taxon>Dothideomycetes</taxon>
        <taxon>Pleosporomycetidae</taxon>
        <taxon>Pleosporales</taxon>
        <taxon>Massarineae</taxon>
        <taxon>Trematosphaeriaceae</taxon>
        <taxon>Trematosphaeria</taxon>
    </lineage>
</organism>
<dbReference type="RefSeq" id="XP_033677812.1">
    <property type="nucleotide sequence ID" value="XM_033819699.1"/>
</dbReference>
<reference evidence="1" key="1">
    <citation type="journal article" date="2020" name="Stud. Mycol.">
        <title>101 Dothideomycetes genomes: a test case for predicting lifestyles and emergence of pathogens.</title>
        <authorList>
            <person name="Haridas S."/>
            <person name="Albert R."/>
            <person name="Binder M."/>
            <person name="Bloem J."/>
            <person name="Labutti K."/>
            <person name="Salamov A."/>
            <person name="Andreopoulos B."/>
            <person name="Baker S."/>
            <person name="Barry K."/>
            <person name="Bills G."/>
            <person name="Bluhm B."/>
            <person name="Cannon C."/>
            <person name="Castanera R."/>
            <person name="Culley D."/>
            <person name="Daum C."/>
            <person name="Ezra D."/>
            <person name="Gonzalez J."/>
            <person name="Henrissat B."/>
            <person name="Kuo A."/>
            <person name="Liang C."/>
            <person name="Lipzen A."/>
            <person name="Lutzoni F."/>
            <person name="Magnuson J."/>
            <person name="Mondo S."/>
            <person name="Nolan M."/>
            <person name="Ohm R."/>
            <person name="Pangilinan J."/>
            <person name="Park H.-J."/>
            <person name="Ramirez L."/>
            <person name="Alfaro M."/>
            <person name="Sun H."/>
            <person name="Tritt A."/>
            <person name="Yoshinaga Y."/>
            <person name="Zwiers L.-H."/>
            <person name="Turgeon B."/>
            <person name="Goodwin S."/>
            <person name="Spatafora J."/>
            <person name="Crous P."/>
            <person name="Grigoriev I."/>
        </authorList>
    </citation>
    <scope>NUCLEOTIDE SEQUENCE</scope>
    <source>
        <strain evidence="1">CBS 122368</strain>
    </source>
</reference>
<accession>A0A6A6HYE9</accession>
<gene>
    <name evidence="1" type="ORF">BU26DRAFT_133650</name>
</gene>
<dbReference type="AlphaFoldDB" id="A0A6A6HYE9"/>